<dbReference type="EMBL" id="BQNB010020351">
    <property type="protein sequence ID" value="GJT95028.1"/>
    <property type="molecule type" value="Genomic_DNA"/>
</dbReference>
<dbReference type="PROSITE" id="PS50878">
    <property type="entry name" value="RT_POL"/>
    <property type="match status" value="1"/>
</dbReference>
<organism evidence="2 3">
    <name type="scientific">Tanacetum coccineum</name>
    <dbReference type="NCBI Taxonomy" id="301880"/>
    <lineage>
        <taxon>Eukaryota</taxon>
        <taxon>Viridiplantae</taxon>
        <taxon>Streptophyta</taxon>
        <taxon>Embryophyta</taxon>
        <taxon>Tracheophyta</taxon>
        <taxon>Spermatophyta</taxon>
        <taxon>Magnoliopsida</taxon>
        <taxon>eudicotyledons</taxon>
        <taxon>Gunneridae</taxon>
        <taxon>Pentapetalae</taxon>
        <taxon>asterids</taxon>
        <taxon>campanulids</taxon>
        <taxon>Asterales</taxon>
        <taxon>Asteraceae</taxon>
        <taxon>Asteroideae</taxon>
        <taxon>Anthemideae</taxon>
        <taxon>Anthemidinae</taxon>
        <taxon>Tanacetum</taxon>
    </lineage>
</organism>
<reference evidence="2" key="2">
    <citation type="submission" date="2022-01" db="EMBL/GenBank/DDBJ databases">
        <authorList>
            <person name="Yamashiro T."/>
            <person name="Shiraishi A."/>
            <person name="Satake H."/>
            <person name="Nakayama K."/>
        </authorList>
    </citation>
    <scope>NUCLEOTIDE SEQUENCE</scope>
</reference>
<gene>
    <name evidence="2" type="ORF">Tco_1090546</name>
</gene>
<sequence>KVVCNKEKYADDLFLFAHCDVNSARVIMDTLDEFKLASGLTPSLPKSTTYFCNVLNHTKISILHVLLFEEGRLPVKYLGVPLVSSRLIFWDCKELIEKVQNRVNDWKSKSLSAAGRLQLIRSMLSSMHIYWASMFILPSRVLNEIEQLMQGFLWCQGWLKKGRAKVSWDLVCRSRNEGGLGIRKLDLFNKALMAVHLWNLISLKDSL</sequence>
<dbReference type="Proteomes" id="UP001151760">
    <property type="component" value="Unassembled WGS sequence"/>
</dbReference>
<keyword evidence="3" id="KW-1185">Reference proteome</keyword>
<proteinExistence type="predicted"/>
<evidence type="ECO:0000313" key="2">
    <source>
        <dbReference type="EMBL" id="GJT95028.1"/>
    </source>
</evidence>
<protein>
    <submittedName>
        <fullName evidence="2">Reverse transcriptase domain, reverse transcriptase zinc-binding domain protein</fullName>
    </submittedName>
</protein>
<dbReference type="GO" id="GO:0003964">
    <property type="term" value="F:RNA-directed DNA polymerase activity"/>
    <property type="evidence" value="ECO:0007669"/>
    <property type="project" value="UniProtKB-KW"/>
</dbReference>
<feature type="domain" description="Reverse transcriptase" evidence="1">
    <location>
        <begin position="1"/>
        <end position="82"/>
    </location>
</feature>
<keyword evidence="2" id="KW-0695">RNA-directed DNA polymerase</keyword>
<dbReference type="PANTHER" id="PTHR33116:SF84">
    <property type="entry name" value="RNA-DIRECTED DNA POLYMERASE"/>
    <property type="match status" value="1"/>
</dbReference>
<dbReference type="PANTHER" id="PTHR33116">
    <property type="entry name" value="REVERSE TRANSCRIPTASE ZINC-BINDING DOMAIN-CONTAINING PROTEIN-RELATED-RELATED"/>
    <property type="match status" value="1"/>
</dbReference>
<evidence type="ECO:0000313" key="3">
    <source>
        <dbReference type="Proteomes" id="UP001151760"/>
    </source>
</evidence>
<dbReference type="InterPro" id="IPR000477">
    <property type="entry name" value="RT_dom"/>
</dbReference>
<reference evidence="2" key="1">
    <citation type="journal article" date="2022" name="Int. J. Mol. Sci.">
        <title>Draft Genome of Tanacetum Coccineum: Genomic Comparison of Closely Related Tanacetum-Family Plants.</title>
        <authorList>
            <person name="Yamashiro T."/>
            <person name="Shiraishi A."/>
            <person name="Nakayama K."/>
            <person name="Satake H."/>
        </authorList>
    </citation>
    <scope>NUCLEOTIDE SEQUENCE</scope>
</reference>
<comment type="caution">
    <text evidence="2">The sequence shown here is derived from an EMBL/GenBank/DDBJ whole genome shotgun (WGS) entry which is preliminary data.</text>
</comment>
<feature type="non-terminal residue" evidence="2">
    <location>
        <position position="1"/>
    </location>
</feature>
<accession>A0ABQ5I4H5</accession>
<keyword evidence="2" id="KW-0548">Nucleotidyltransferase</keyword>
<keyword evidence="2" id="KW-0808">Transferase</keyword>
<name>A0ABQ5I4H5_9ASTR</name>
<evidence type="ECO:0000259" key="1">
    <source>
        <dbReference type="PROSITE" id="PS50878"/>
    </source>
</evidence>